<comment type="subcellular location">
    <subcellularLocation>
        <location evidence="1 10">Cytoplasm</location>
    </subcellularLocation>
</comment>
<dbReference type="InterPro" id="IPR011006">
    <property type="entry name" value="CheY-like_superfamily"/>
</dbReference>
<keyword evidence="8 10" id="KW-0804">Transcription</keyword>
<dbReference type="Pfam" id="PF09339">
    <property type="entry name" value="HTH_IclR"/>
    <property type="match status" value="1"/>
</dbReference>
<proteinExistence type="predicted"/>
<dbReference type="RefSeq" id="WP_209466266.1">
    <property type="nucleotide sequence ID" value="NZ_JAGGLG010000010.1"/>
</dbReference>
<keyword evidence="3 11" id="KW-0597">Phosphoprotein</keyword>
<dbReference type="SMART" id="SM00448">
    <property type="entry name" value="REC"/>
    <property type="match status" value="1"/>
</dbReference>
<name>A0ABS4JRG9_9FIRM</name>
<evidence type="ECO:0000256" key="3">
    <source>
        <dbReference type="ARBA" id="ARBA00022553"/>
    </source>
</evidence>
<organism evidence="13 14">
    <name type="scientific">Symbiobacterium terraclitae</name>
    <dbReference type="NCBI Taxonomy" id="557451"/>
    <lineage>
        <taxon>Bacteria</taxon>
        <taxon>Bacillati</taxon>
        <taxon>Bacillota</taxon>
        <taxon>Clostridia</taxon>
        <taxon>Eubacteriales</taxon>
        <taxon>Symbiobacteriaceae</taxon>
        <taxon>Symbiobacterium</taxon>
    </lineage>
</organism>
<keyword evidence="14" id="KW-1185">Reference proteome</keyword>
<dbReference type="PROSITE" id="PS50110">
    <property type="entry name" value="RESPONSE_REGULATORY"/>
    <property type="match status" value="1"/>
</dbReference>
<dbReference type="EMBL" id="JAGGLG010000010">
    <property type="protein sequence ID" value="MBP2018128.1"/>
    <property type="molecule type" value="Genomic_DNA"/>
</dbReference>
<keyword evidence="5 10" id="KW-0805">Transcription regulation</keyword>
<dbReference type="PANTHER" id="PTHR45526:SF1">
    <property type="entry name" value="TRANSCRIPTIONAL REGULATORY PROTEIN DCUR-RELATED"/>
    <property type="match status" value="1"/>
</dbReference>
<dbReference type="InterPro" id="IPR036390">
    <property type="entry name" value="WH_DNA-bd_sf"/>
</dbReference>
<evidence type="ECO:0000256" key="9">
    <source>
        <dbReference type="ARBA" id="ARBA00024867"/>
    </source>
</evidence>
<reference evidence="13 14" key="1">
    <citation type="submission" date="2021-03" db="EMBL/GenBank/DDBJ databases">
        <title>Genomic Encyclopedia of Type Strains, Phase IV (KMG-IV): sequencing the most valuable type-strain genomes for metagenomic binning, comparative biology and taxonomic classification.</title>
        <authorList>
            <person name="Goeker M."/>
        </authorList>
    </citation>
    <scope>NUCLEOTIDE SEQUENCE [LARGE SCALE GENOMIC DNA]</scope>
    <source>
        <strain evidence="13 14">DSM 27138</strain>
    </source>
</reference>
<dbReference type="SUPFAM" id="SSF52172">
    <property type="entry name" value="CheY-like"/>
    <property type="match status" value="1"/>
</dbReference>
<sequence length="228" mass="25382">METFRVLVVEDDPMVAEVNRAYVEGAGPFTVVGTARTAAEGLELAAALAPDLVLLDIYLPDMDGLAALREIRRRELPCDVLAVTAARDVQTVQEVLRNGAVDYIIKPFKFERLQATLLAYARMRARLRESADLSQAELDRWRAGLGAAPGARQERSLPKGLTEWTLRQVLLYLVNANRPLSAAEVGNGIGLARVTVRRYLDYLVQEGRLGVELQYAPVGRPVYRYFLR</sequence>
<evidence type="ECO:0000256" key="7">
    <source>
        <dbReference type="ARBA" id="ARBA00023159"/>
    </source>
</evidence>
<dbReference type="InterPro" id="IPR024187">
    <property type="entry name" value="Sig_transdc_resp-reg_cit/mal"/>
</dbReference>
<evidence type="ECO:0000256" key="1">
    <source>
        <dbReference type="ARBA" id="ARBA00004496"/>
    </source>
</evidence>
<protein>
    <recommendedName>
        <fullName evidence="10">Transcriptional regulatory protein</fullName>
    </recommendedName>
</protein>
<dbReference type="PIRSF" id="PIRSF006171">
    <property type="entry name" value="RR_citrat_malat"/>
    <property type="match status" value="1"/>
</dbReference>
<dbReference type="InterPro" id="IPR001789">
    <property type="entry name" value="Sig_transdc_resp-reg_receiver"/>
</dbReference>
<accession>A0ABS4JRG9</accession>
<keyword evidence="7 10" id="KW-0010">Activator</keyword>
<comment type="caution">
    <text evidence="13">The sequence shown here is derived from an EMBL/GenBank/DDBJ whole genome shotgun (WGS) entry which is preliminary data.</text>
</comment>
<dbReference type="InterPro" id="IPR005471">
    <property type="entry name" value="Tscrpt_reg_IclR_N"/>
</dbReference>
<dbReference type="PANTHER" id="PTHR45526">
    <property type="entry name" value="TRANSCRIPTIONAL REGULATORY PROTEIN DPIA"/>
    <property type="match status" value="1"/>
</dbReference>
<evidence type="ECO:0000256" key="8">
    <source>
        <dbReference type="ARBA" id="ARBA00023163"/>
    </source>
</evidence>
<feature type="modified residue" description="4-aspartylphosphate" evidence="11">
    <location>
        <position position="56"/>
    </location>
</feature>
<keyword evidence="2 10" id="KW-0963">Cytoplasm</keyword>
<evidence type="ECO:0000256" key="10">
    <source>
        <dbReference type="PIRNR" id="PIRNR006171"/>
    </source>
</evidence>
<evidence type="ECO:0000259" key="12">
    <source>
        <dbReference type="PROSITE" id="PS50110"/>
    </source>
</evidence>
<dbReference type="InterPro" id="IPR051271">
    <property type="entry name" value="2C-system_Tx_regulators"/>
</dbReference>
<dbReference type="Gene3D" id="3.40.50.2300">
    <property type="match status" value="1"/>
</dbReference>
<gene>
    <name evidence="13" type="ORF">J2Z79_001527</name>
</gene>
<evidence type="ECO:0000256" key="6">
    <source>
        <dbReference type="ARBA" id="ARBA00023125"/>
    </source>
</evidence>
<dbReference type="SUPFAM" id="SSF46785">
    <property type="entry name" value="Winged helix' DNA-binding domain"/>
    <property type="match status" value="1"/>
</dbReference>
<feature type="domain" description="Response regulatory" evidence="12">
    <location>
        <begin position="5"/>
        <end position="121"/>
    </location>
</feature>
<keyword evidence="4 10" id="KW-0902">Two-component regulatory system</keyword>
<evidence type="ECO:0000313" key="14">
    <source>
        <dbReference type="Proteomes" id="UP001519289"/>
    </source>
</evidence>
<dbReference type="Proteomes" id="UP001519289">
    <property type="component" value="Unassembled WGS sequence"/>
</dbReference>
<evidence type="ECO:0000313" key="13">
    <source>
        <dbReference type="EMBL" id="MBP2018128.1"/>
    </source>
</evidence>
<comment type="function">
    <text evidence="9">May play the central regulatory role in sporulation. It may be an element of the effector pathway responsible for the activation of sporulation genes in response to nutritional stress. Spo0A may act in concert with spo0H (a sigma factor) to control the expression of some genes that are critical to the sporulation process.</text>
</comment>
<dbReference type="Pfam" id="PF00072">
    <property type="entry name" value="Response_reg"/>
    <property type="match status" value="1"/>
</dbReference>
<keyword evidence="6 10" id="KW-0238">DNA-binding</keyword>
<evidence type="ECO:0000256" key="4">
    <source>
        <dbReference type="ARBA" id="ARBA00023012"/>
    </source>
</evidence>
<evidence type="ECO:0000256" key="2">
    <source>
        <dbReference type="ARBA" id="ARBA00022490"/>
    </source>
</evidence>
<evidence type="ECO:0000256" key="5">
    <source>
        <dbReference type="ARBA" id="ARBA00023015"/>
    </source>
</evidence>
<evidence type="ECO:0000256" key="11">
    <source>
        <dbReference type="PROSITE-ProRule" id="PRU00169"/>
    </source>
</evidence>